<feature type="domain" description="CBS" evidence="5">
    <location>
        <begin position="77"/>
        <end position="134"/>
    </location>
</feature>
<reference evidence="6" key="1">
    <citation type="submission" date="2021-01" db="EMBL/GenBank/DDBJ databases">
        <authorList>
            <person name="Corre E."/>
            <person name="Pelletier E."/>
            <person name="Niang G."/>
            <person name="Scheremetjew M."/>
            <person name="Finn R."/>
            <person name="Kale V."/>
            <person name="Holt S."/>
            <person name="Cochrane G."/>
            <person name="Meng A."/>
            <person name="Brown T."/>
            <person name="Cohen L."/>
        </authorList>
    </citation>
    <scope>NUCLEOTIDE SEQUENCE</scope>
    <source>
        <strain evidence="6">CCAP 1951/1</strain>
    </source>
</reference>
<dbReference type="Pfam" id="PF00571">
    <property type="entry name" value="CBS"/>
    <property type="match status" value="1"/>
</dbReference>
<dbReference type="EMBL" id="HBGF01025521">
    <property type="protein sequence ID" value="CAD9120101.1"/>
    <property type="molecule type" value="Transcribed_RNA"/>
</dbReference>
<keyword evidence="3 4" id="KW-0129">CBS domain</keyword>
<protein>
    <recommendedName>
        <fullName evidence="5">CBS domain-containing protein</fullName>
    </recommendedName>
</protein>
<evidence type="ECO:0000256" key="2">
    <source>
        <dbReference type="ARBA" id="ARBA00022737"/>
    </source>
</evidence>
<feature type="domain" description="CBS" evidence="5">
    <location>
        <begin position="279"/>
        <end position="337"/>
    </location>
</feature>
<proteinExistence type="inferred from homology"/>
<gene>
    <name evidence="6" type="ORF">NDES1114_LOCUS16882</name>
</gene>
<dbReference type="AlphaFoldDB" id="A0A7S1M2A1"/>
<keyword evidence="2" id="KW-0677">Repeat</keyword>
<name>A0A7S1M2A1_NEODS</name>
<evidence type="ECO:0000256" key="4">
    <source>
        <dbReference type="PROSITE-ProRule" id="PRU00703"/>
    </source>
</evidence>
<evidence type="ECO:0000256" key="1">
    <source>
        <dbReference type="ARBA" id="ARBA00006750"/>
    </source>
</evidence>
<dbReference type="InterPro" id="IPR046342">
    <property type="entry name" value="CBS_dom_sf"/>
</dbReference>
<sequence length="409" mass="43495">MESALQAALSSGGPSKAGYRRAHGAAREVLKEESGAALPPRPALDAIEPLPKQRIAALASPILSLIHDMQFYAVMGASTQVIVVDIDSPVSVAFIAATESRVSSVLLWDGNSSTFAGLLTVTDYIRVLLHCHAQGSTASDDIVGLSIRELVTRDWVKCSAPASTFVWGTPNLTVLDCLGAMIQHRVNRLPILASKVFEEEKIPDDVAMGVQPGSATATSAAPCPAPPTSYSVVSVVTFPQLLAHIGRVLLATDTGHPAGESLYDVPLKALGVGRHVASLRNGTIPRITLDNTVSDALGVMIDHNVHAVCIRGANSEIADVVTRSDVLRMETGGAYDVTQPLSEALSWRPAHASAVVCSLNDSFGDVLAHFVNTWVKEMFIVDPESDEVLGQLSMKELLQFLFDTMRESA</sequence>
<accession>A0A7S1M2A1</accession>
<dbReference type="PANTHER" id="PTHR13780:SF35">
    <property type="entry name" value="LD22662P"/>
    <property type="match status" value="1"/>
</dbReference>
<dbReference type="InterPro" id="IPR000644">
    <property type="entry name" value="CBS_dom"/>
</dbReference>
<dbReference type="PROSITE" id="PS51371">
    <property type="entry name" value="CBS"/>
    <property type="match status" value="2"/>
</dbReference>
<dbReference type="InterPro" id="IPR050511">
    <property type="entry name" value="AMPK_gamma/SDS23_families"/>
</dbReference>
<dbReference type="PANTHER" id="PTHR13780">
    <property type="entry name" value="AMP-ACTIVATED PROTEIN KINASE, GAMMA REGULATORY SUBUNIT"/>
    <property type="match status" value="1"/>
</dbReference>
<organism evidence="6">
    <name type="scientific">Neobodo designis</name>
    <name type="common">Flagellated protozoan</name>
    <name type="synonym">Bodo designis</name>
    <dbReference type="NCBI Taxonomy" id="312471"/>
    <lineage>
        <taxon>Eukaryota</taxon>
        <taxon>Discoba</taxon>
        <taxon>Euglenozoa</taxon>
        <taxon>Kinetoplastea</taxon>
        <taxon>Metakinetoplastina</taxon>
        <taxon>Neobodonida</taxon>
        <taxon>Neobodo</taxon>
    </lineage>
</organism>
<evidence type="ECO:0000313" key="6">
    <source>
        <dbReference type="EMBL" id="CAD9120101.1"/>
    </source>
</evidence>
<comment type="similarity">
    <text evidence="1">Belongs to the 5'-AMP-activated protein kinase gamma subunit family.</text>
</comment>
<evidence type="ECO:0000256" key="3">
    <source>
        <dbReference type="ARBA" id="ARBA00023122"/>
    </source>
</evidence>
<dbReference type="SMART" id="SM00116">
    <property type="entry name" value="CBS"/>
    <property type="match status" value="3"/>
</dbReference>
<evidence type="ECO:0000259" key="5">
    <source>
        <dbReference type="PROSITE" id="PS51371"/>
    </source>
</evidence>
<dbReference type="SUPFAM" id="SSF54631">
    <property type="entry name" value="CBS-domain pair"/>
    <property type="match status" value="2"/>
</dbReference>
<dbReference type="Gene3D" id="3.10.580.10">
    <property type="entry name" value="CBS-domain"/>
    <property type="match status" value="2"/>
</dbReference>